<dbReference type="CDD" id="cd00138">
    <property type="entry name" value="PLDc_SF"/>
    <property type="match status" value="1"/>
</dbReference>
<dbReference type="Gene3D" id="3.30.870.10">
    <property type="entry name" value="Endonuclease Chain A"/>
    <property type="match status" value="2"/>
</dbReference>
<feature type="region of interest" description="Disordered" evidence="1">
    <location>
        <begin position="42"/>
        <end position="61"/>
    </location>
</feature>
<dbReference type="STRING" id="27342.A0A0H2S5Z3"/>
<feature type="domain" description="PLD phosphodiesterase" evidence="2">
    <location>
        <begin position="618"/>
        <end position="640"/>
    </location>
</feature>
<dbReference type="Pfam" id="PF13091">
    <property type="entry name" value="PLDc_2"/>
    <property type="match status" value="1"/>
</dbReference>
<feature type="compositionally biased region" description="Low complexity" evidence="1">
    <location>
        <begin position="398"/>
        <end position="413"/>
    </location>
</feature>
<reference evidence="3 4" key="1">
    <citation type="submission" date="2015-04" db="EMBL/GenBank/DDBJ databases">
        <title>Complete genome sequence of Schizopora paradoxa KUC8140, a cosmopolitan wood degrader in East Asia.</title>
        <authorList>
            <consortium name="DOE Joint Genome Institute"/>
            <person name="Min B."/>
            <person name="Park H."/>
            <person name="Jang Y."/>
            <person name="Kim J.-J."/>
            <person name="Kim K.H."/>
            <person name="Pangilinan J."/>
            <person name="Lipzen A."/>
            <person name="Riley R."/>
            <person name="Grigoriev I.V."/>
            <person name="Spatafora J.W."/>
            <person name="Choi I.-G."/>
        </authorList>
    </citation>
    <scope>NUCLEOTIDE SEQUENCE [LARGE SCALE GENOMIC DNA]</scope>
    <source>
        <strain evidence="3 4">KUC8140</strain>
    </source>
</reference>
<dbReference type="GO" id="GO:0032049">
    <property type="term" value="P:cardiolipin biosynthetic process"/>
    <property type="evidence" value="ECO:0007669"/>
    <property type="project" value="UniProtKB-ARBA"/>
</dbReference>
<dbReference type="AlphaFoldDB" id="A0A0H2S5Z3"/>
<feature type="compositionally biased region" description="Polar residues" evidence="1">
    <location>
        <begin position="414"/>
        <end position="431"/>
    </location>
</feature>
<dbReference type="PANTHER" id="PTHR21248">
    <property type="entry name" value="CARDIOLIPIN SYNTHASE"/>
    <property type="match status" value="1"/>
</dbReference>
<feature type="compositionally biased region" description="Basic and acidic residues" evidence="1">
    <location>
        <begin position="439"/>
        <end position="450"/>
    </location>
</feature>
<gene>
    <name evidence="3" type="ORF">SCHPADRAFT_898634</name>
</gene>
<dbReference type="PROSITE" id="PS50035">
    <property type="entry name" value="PLD"/>
    <property type="match status" value="2"/>
</dbReference>
<keyword evidence="4" id="KW-1185">Reference proteome</keyword>
<evidence type="ECO:0000259" key="2">
    <source>
        <dbReference type="PROSITE" id="PS50035"/>
    </source>
</evidence>
<feature type="compositionally biased region" description="Basic and acidic residues" evidence="1">
    <location>
        <begin position="386"/>
        <end position="397"/>
    </location>
</feature>
<evidence type="ECO:0000313" key="3">
    <source>
        <dbReference type="EMBL" id="KLO19690.1"/>
    </source>
</evidence>
<dbReference type="OrthoDB" id="9997422at2759"/>
<dbReference type="InterPro" id="IPR001736">
    <property type="entry name" value="PLipase_D/transphosphatidylase"/>
</dbReference>
<protein>
    <recommendedName>
        <fullName evidence="2">PLD phosphodiesterase domain-containing protein</fullName>
    </recommendedName>
</protein>
<dbReference type="InterPro" id="IPR025202">
    <property type="entry name" value="PLD-like_dom"/>
</dbReference>
<dbReference type="PANTHER" id="PTHR21248:SF22">
    <property type="entry name" value="PHOSPHOLIPASE D"/>
    <property type="match status" value="1"/>
</dbReference>
<organism evidence="3 4">
    <name type="scientific">Schizopora paradoxa</name>
    <dbReference type="NCBI Taxonomy" id="27342"/>
    <lineage>
        <taxon>Eukaryota</taxon>
        <taxon>Fungi</taxon>
        <taxon>Dikarya</taxon>
        <taxon>Basidiomycota</taxon>
        <taxon>Agaricomycotina</taxon>
        <taxon>Agaricomycetes</taxon>
        <taxon>Hymenochaetales</taxon>
        <taxon>Schizoporaceae</taxon>
        <taxon>Schizopora</taxon>
    </lineage>
</organism>
<dbReference type="InParanoid" id="A0A0H2S5Z3"/>
<proteinExistence type="predicted"/>
<sequence>MTFDNIVKLCTSDETITKELAKDPTKEIDKIVGNLVKTWKQEEKDVKRDKESGDAKDEQKRLDRAAGCGKFPYRPSDLFLKIYSDVVETLSGDPLANLVSPSLMGSSGVIPLSIVSVIPDIMRHYADLIVHAQHEVFLATNYWENSHSAGIVSDSLRELSKRCVQDNRTVVVKLMYDRGTPSQLIKNHADVPTKGWQAPEVGLPSPEELKNISMQVVNYHRPPLGTFHAKYMVVDRRVACLNSNNIQDRPNVEMMVHLEGPIVESFYDMALVSWANAMNPPLPLIAEPPHYEGVQYKFKKDNEHLKYIDEEFTGQASRKFLQQQHEAMAEQGVAAGDAKDRGGLGKVAQAAAGKNTGGGQLGKDELIAQHPAMTVPHRSQEVVNNEDGRGESDRTTTENENAGAQAGNSNAQEVSTGASGSSNQADSTGSDASGGPEVLKTDAPSEDRVARITAHLNASTIDQKGGATDDDSMDDFRPHILHSKHDPVPIAMVNRRPKGTPGHEGAHTVPQDVAWLAAFKYAQKSIFIQSPTFNASPVIPATLDACRRGVEVTLYVDLGFNDLGEMIPFQGGTNEVVVHQMYETLNKEGKQDNLKVYWYTAKDQIVPMSATAKKRNCHVKFMSVDDQIVIVGNGNQDTQSWFHSQEINVLVDSPQLAREWYDGINANQNTRKYGLVSNKDGVWRDKEGKVVESSGIKNTGFFGGLKGISGAIARVRGTGGF</sequence>
<dbReference type="SUPFAM" id="SSF56024">
    <property type="entry name" value="Phospholipase D/nuclease"/>
    <property type="match status" value="2"/>
</dbReference>
<dbReference type="Proteomes" id="UP000053477">
    <property type="component" value="Unassembled WGS sequence"/>
</dbReference>
<feature type="region of interest" description="Disordered" evidence="1">
    <location>
        <begin position="372"/>
        <end position="475"/>
    </location>
</feature>
<name>A0A0H2S5Z3_9AGAM</name>
<dbReference type="EMBL" id="KQ085885">
    <property type="protein sequence ID" value="KLO19690.1"/>
    <property type="molecule type" value="Genomic_DNA"/>
</dbReference>
<accession>A0A0H2S5Z3</accession>
<feature type="domain" description="PLD phosphodiesterase" evidence="2">
    <location>
        <begin position="223"/>
        <end position="250"/>
    </location>
</feature>
<evidence type="ECO:0000256" key="1">
    <source>
        <dbReference type="SAM" id="MobiDB-lite"/>
    </source>
</evidence>
<evidence type="ECO:0000313" key="4">
    <source>
        <dbReference type="Proteomes" id="UP000053477"/>
    </source>
</evidence>
<dbReference type="GO" id="GO:0030572">
    <property type="term" value="F:phosphatidyltransferase activity"/>
    <property type="evidence" value="ECO:0007669"/>
    <property type="project" value="UniProtKB-ARBA"/>
</dbReference>